<dbReference type="EMBL" id="BMAC01000076">
    <property type="protein sequence ID" value="GFP83971.1"/>
    <property type="molecule type" value="Genomic_DNA"/>
</dbReference>
<keyword evidence="2" id="KW-1185">Reference proteome</keyword>
<organism evidence="1 2">
    <name type="scientific">Phtheirospermum japonicum</name>
    <dbReference type="NCBI Taxonomy" id="374723"/>
    <lineage>
        <taxon>Eukaryota</taxon>
        <taxon>Viridiplantae</taxon>
        <taxon>Streptophyta</taxon>
        <taxon>Embryophyta</taxon>
        <taxon>Tracheophyta</taxon>
        <taxon>Spermatophyta</taxon>
        <taxon>Magnoliopsida</taxon>
        <taxon>eudicotyledons</taxon>
        <taxon>Gunneridae</taxon>
        <taxon>Pentapetalae</taxon>
        <taxon>asterids</taxon>
        <taxon>lamiids</taxon>
        <taxon>Lamiales</taxon>
        <taxon>Orobanchaceae</taxon>
        <taxon>Orobanchaceae incertae sedis</taxon>
        <taxon>Phtheirospermum</taxon>
    </lineage>
</organism>
<accession>A0A830BPP0</accession>
<gene>
    <name evidence="1" type="ORF">PHJA_000540700</name>
</gene>
<name>A0A830BPP0_9LAMI</name>
<dbReference type="Proteomes" id="UP000653305">
    <property type="component" value="Unassembled WGS sequence"/>
</dbReference>
<dbReference type="AlphaFoldDB" id="A0A830BPP0"/>
<proteinExistence type="predicted"/>
<evidence type="ECO:0000313" key="1">
    <source>
        <dbReference type="EMBL" id="GFP83971.1"/>
    </source>
</evidence>
<protein>
    <submittedName>
        <fullName evidence="1">Uncharacterized protein</fullName>
    </submittedName>
</protein>
<sequence length="124" mass="14200">MSLFCWPCNIPISCLKSQRNHAIQKPFISKMSISKTTDFEITKILIFAPTKFNNTFIQTAKCSSSLSSPGELDKGFPTNVVIFVKGIHISFVLKFSKYVFFYDIFLDIRNLIYISNILFIIQVS</sequence>
<comment type="caution">
    <text evidence="1">The sequence shown here is derived from an EMBL/GenBank/DDBJ whole genome shotgun (WGS) entry which is preliminary data.</text>
</comment>
<evidence type="ECO:0000313" key="2">
    <source>
        <dbReference type="Proteomes" id="UP000653305"/>
    </source>
</evidence>
<reference evidence="1" key="1">
    <citation type="submission" date="2020-07" db="EMBL/GenBank/DDBJ databases">
        <title>Ethylene signaling mediates host invasion by parasitic plants.</title>
        <authorList>
            <person name="Yoshida S."/>
        </authorList>
    </citation>
    <scope>NUCLEOTIDE SEQUENCE</scope>
    <source>
        <strain evidence="1">Okayama</strain>
    </source>
</reference>
<dbReference type="OrthoDB" id="272703at2759"/>